<sequence length="232" mass="26129">MIVPFILVICFAGVVCFIPLALYLLWLSQVTRRERPTPIAGPWDFTGVALGLSGFIVFGGVMVLSLLQSNVRFWMRGNFEQLRAVWIQEKVTWSLLVFFYLTVVLSGIGLALLARRRSLVVYNVEPAVFEVLVTEVFEQLGRPVERRGNLWLSEAPLFELDTFEGGHTVTLRWVSNDQRLFEDTTRLLRTALATQPSDENPVSRWLMSAAIGSGTVVLCCFGLLLYGLSLLR</sequence>
<protein>
    <submittedName>
        <fullName evidence="2">Uncharacterized protein</fullName>
    </submittedName>
</protein>
<feature type="transmembrane region" description="Helical" evidence="1">
    <location>
        <begin position="91"/>
        <end position="113"/>
    </location>
</feature>
<keyword evidence="1" id="KW-0812">Transmembrane</keyword>
<organism evidence="2 3">
    <name type="scientific">Gemmata massiliana</name>
    <dbReference type="NCBI Taxonomy" id="1210884"/>
    <lineage>
        <taxon>Bacteria</taxon>
        <taxon>Pseudomonadati</taxon>
        <taxon>Planctomycetota</taxon>
        <taxon>Planctomycetia</taxon>
        <taxon>Gemmatales</taxon>
        <taxon>Gemmataceae</taxon>
        <taxon>Gemmata</taxon>
    </lineage>
</organism>
<dbReference type="KEGG" id="gms:SOIL9_61640"/>
<proteinExistence type="predicted"/>
<dbReference type="AlphaFoldDB" id="A0A6P2CWL1"/>
<gene>
    <name evidence="2" type="ORF">SOIL9_61640</name>
</gene>
<dbReference type="Proteomes" id="UP000464178">
    <property type="component" value="Chromosome"/>
</dbReference>
<feature type="transmembrane region" description="Helical" evidence="1">
    <location>
        <begin position="48"/>
        <end position="71"/>
    </location>
</feature>
<reference evidence="2 3" key="1">
    <citation type="submission" date="2019-05" db="EMBL/GenBank/DDBJ databases">
        <authorList>
            <consortium name="Science for Life Laboratories"/>
        </authorList>
    </citation>
    <scope>NUCLEOTIDE SEQUENCE [LARGE SCALE GENOMIC DNA]</scope>
    <source>
        <strain evidence="2">Soil9</strain>
    </source>
</reference>
<feature type="transmembrane region" description="Helical" evidence="1">
    <location>
        <begin position="6"/>
        <end position="27"/>
    </location>
</feature>
<dbReference type="RefSeq" id="WP_162666531.1">
    <property type="nucleotide sequence ID" value="NZ_LR593886.1"/>
</dbReference>
<keyword evidence="1" id="KW-1133">Transmembrane helix</keyword>
<dbReference type="EMBL" id="LR593886">
    <property type="protein sequence ID" value="VTR91550.1"/>
    <property type="molecule type" value="Genomic_DNA"/>
</dbReference>
<name>A0A6P2CWL1_9BACT</name>
<evidence type="ECO:0000256" key="1">
    <source>
        <dbReference type="SAM" id="Phobius"/>
    </source>
</evidence>
<evidence type="ECO:0000313" key="3">
    <source>
        <dbReference type="Proteomes" id="UP000464178"/>
    </source>
</evidence>
<evidence type="ECO:0000313" key="2">
    <source>
        <dbReference type="EMBL" id="VTR91550.1"/>
    </source>
</evidence>
<feature type="transmembrane region" description="Helical" evidence="1">
    <location>
        <begin position="205"/>
        <end position="228"/>
    </location>
</feature>
<keyword evidence="1" id="KW-0472">Membrane</keyword>
<keyword evidence="3" id="KW-1185">Reference proteome</keyword>
<accession>A0A6P2CWL1</accession>